<reference evidence="9 10" key="1">
    <citation type="journal article" date="2008" name="Nature">
        <title>The Trichoplax genome and the nature of placozoans.</title>
        <authorList>
            <person name="Srivastava M."/>
            <person name="Begovic E."/>
            <person name="Chapman J."/>
            <person name="Putnam N.H."/>
            <person name="Hellsten U."/>
            <person name="Kawashima T."/>
            <person name="Kuo A."/>
            <person name="Mitros T."/>
            <person name="Salamov A."/>
            <person name="Carpenter M.L."/>
            <person name="Signorovitch A.Y."/>
            <person name="Moreno M.A."/>
            <person name="Kamm K."/>
            <person name="Grimwood J."/>
            <person name="Schmutz J."/>
            <person name="Shapiro H."/>
            <person name="Grigoriev I.V."/>
            <person name="Buss L.W."/>
            <person name="Schierwater B."/>
            <person name="Dellaporta S.L."/>
            <person name="Rokhsar D.S."/>
        </authorList>
    </citation>
    <scope>NUCLEOTIDE SEQUENCE [LARGE SCALE GENOMIC DNA]</scope>
    <source>
        <strain evidence="9 10">Grell-BS-1999</strain>
    </source>
</reference>
<gene>
    <name evidence="9" type="ORF">TRIADDRAFT_33190</name>
</gene>
<evidence type="ECO:0000259" key="8">
    <source>
        <dbReference type="Pfam" id="PF00155"/>
    </source>
</evidence>
<evidence type="ECO:0000256" key="5">
    <source>
        <dbReference type="ARBA" id="ARBA00022898"/>
    </source>
</evidence>
<dbReference type="InterPro" id="IPR005958">
    <property type="entry name" value="TyrNic_aminoTrfase"/>
</dbReference>
<dbReference type="OrthoDB" id="7042322at2759"/>
<dbReference type="InterPro" id="IPR004839">
    <property type="entry name" value="Aminotransferase_I/II_large"/>
</dbReference>
<keyword evidence="5 6" id="KW-0663">Pyridoxal phosphate</keyword>
<dbReference type="GO" id="GO:0004838">
    <property type="term" value="F:L-tyrosine-2-oxoglutarate transaminase activity"/>
    <property type="evidence" value="ECO:0000318"/>
    <property type="project" value="GO_Central"/>
</dbReference>
<keyword evidence="3" id="KW-0032">Aminotransferase</keyword>
<evidence type="ECO:0000256" key="7">
    <source>
        <dbReference type="PIRSR" id="PIRSR000517-1"/>
    </source>
</evidence>
<dbReference type="PANTHER" id="PTHR45744:SF2">
    <property type="entry name" value="TYROSINE AMINOTRANSFERASE"/>
    <property type="match status" value="1"/>
</dbReference>
<sequence length="414" mass="46290">MPTLKKTHWQVPASDFARKTYNPLVTAFMKHIDAVAECDKPMISVSVGDPTLFGNLLPPSCVEESISKTLKDKNAFTNPPPGGFQFAREAIAKYASIPGELEVSSKNVYITSGCSSAIEIALRVLSDANDNILIPCPGFTLYGVLSRHRDVEIREYRLLPEQSWNVDLDHLESLIDDRTKLIVVVNPSNPCGSVYSKDHLEDIIKVAEKHRIPILADEIYEYISFPENQFYPLGAVSKSVPILTCTGLAKRFNVPGWRCGWLVVHDRNGILAKEVIPGIESLLEDFYSCCSIIQILLPSLLVRVTGDYFKKTISLVKKNANLLYDELIKIDGIKPIMPGGSMYMMVGIDVEKFNDIDDDETWSLLLIKEQAMTVMPCSPLGCPNFVRISLTPPYETMLNICQRLTEFCVSHKRA</sequence>
<comment type="subunit">
    <text evidence="6">Homodimer.</text>
</comment>
<dbReference type="EMBL" id="DS985269">
    <property type="protein sequence ID" value="EDV19635.1"/>
    <property type="molecule type" value="Genomic_DNA"/>
</dbReference>
<dbReference type="GO" id="GO:0030170">
    <property type="term" value="F:pyridoxal phosphate binding"/>
    <property type="evidence" value="ECO:0007669"/>
    <property type="project" value="InterPro"/>
</dbReference>
<dbReference type="PIRSF" id="PIRSF000517">
    <property type="entry name" value="Tyr_transaminase"/>
    <property type="match status" value="1"/>
</dbReference>
<dbReference type="EC" id="2.6.1.5" evidence="6"/>
<dbReference type="GO" id="GO:0006572">
    <property type="term" value="P:L-tyrosine catabolic process"/>
    <property type="evidence" value="ECO:0000318"/>
    <property type="project" value="GO_Central"/>
</dbReference>
<comment type="cofactor">
    <cofactor evidence="1 6 7">
        <name>pyridoxal 5'-phosphate</name>
        <dbReference type="ChEBI" id="CHEBI:597326"/>
    </cofactor>
</comment>
<organism evidence="9 10">
    <name type="scientific">Trichoplax adhaerens</name>
    <name type="common">Trichoplax reptans</name>
    <dbReference type="NCBI Taxonomy" id="10228"/>
    <lineage>
        <taxon>Eukaryota</taxon>
        <taxon>Metazoa</taxon>
        <taxon>Placozoa</taxon>
        <taxon>Uniplacotomia</taxon>
        <taxon>Trichoplacea</taxon>
        <taxon>Trichoplacidae</taxon>
        <taxon>Trichoplax</taxon>
    </lineage>
</organism>
<dbReference type="SUPFAM" id="SSF53383">
    <property type="entry name" value="PLP-dependent transferases"/>
    <property type="match status" value="1"/>
</dbReference>
<evidence type="ECO:0000313" key="9">
    <source>
        <dbReference type="EMBL" id="EDV19635.1"/>
    </source>
</evidence>
<evidence type="ECO:0000256" key="2">
    <source>
        <dbReference type="ARBA" id="ARBA00007441"/>
    </source>
</evidence>
<evidence type="ECO:0000256" key="6">
    <source>
        <dbReference type="PIRNR" id="PIRNR000517"/>
    </source>
</evidence>
<dbReference type="Gene3D" id="3.40.640.10">
    <property type="entry name" value="Type I PLP-dependent aspartate aminotransferase-like (Major domain)"/>
    <property type="match status" value="1"/>
</dbReference>
<dbReference type="CDD" id="cd00609">
    <property type="entry name" value="AAT_like"/>
    <property type="match status" value="1"/>
</dbReference>
<dbReference type="GO" id="GO:0006559">
    <property type="term" value="P:L-phenylalanine catabolic process"/>
    <property type="evidence" value="ECO:0000318"/>
    <property type="project" value="GO_Central"/>
</dbReference>
<comment type="function">
    <text evidence="6">Transaminase involved in tyrosine breakdown. Converts tyrosine to p-hydroxyphenylpyruvate.</text>
</comment>
<dbReference type="STRING" id="10228.B3SCB8"/>
<dbReference type="NCBIfam" id="TIGR01265">
    <property type="entry name" value="tyr_nico_aTase"/>
    <property type="match status" value="1"/>
</dbReference>
<comment type="catalytic activity">
    <reaction evidence="6">
        <text>L-tyrosine + 2-oxoglutarate = 3-(4-hydroxyphenyl)pyruvate + L-glutamate</text>
        <dbReference type="Rhea" id="RHEA:15093"/>
        <dbReference type="ChEBI" id="CHEBI:16810"/>
        <dbReference type="ChEBI" id="CHEBI:29985"/>
        <dbReference type="ChEBI" id="CHEBI:36242"/>
        <dbReference type="ChEBI" id="CHEBI:58315"/>
        <dbReference type="EC" id="2.6.1.5"/>
    </reaction>
</comment>
<dbReference type="InParanoid" id="B3SCB8"/>
<dbReference type="InterPro" id="IPR015424">
    <property type="entry name" value="PyrdxlP-dep_Trfase"/>
</dbReference>
<dbReference type="PANTHER" id="PTHR45744">
    <property type="entry name" value="TYROSINE AMINOTRANSFERASE"/>
    <property type="match status" value="1"/>
</dbReference>
<feature type="modified residue" description="N6-(pyridoxal phosphate)lysine" evidence="7">
    <location>
        <position position="250"/>
    </location>
</feature>
<name>B3SCB8_TRIAD</name>
<dbReference type="Gene3D" id="3.90.1150.10">
    <property type="entry name" value="Aspartate Aminotransferase, domain 1"/>
    <property type="match status" value="1"/>
</dbReference>
<evidence type="ECO:0000256" key="4">
    <source>
        <dbReference type="ARBA" id="ARBA00022679"/>
    </source>
</evidence>
<dbReference type="CTD" id="6759102"/>
<proteinExistence type="inferred from homology"/>
<accession>B3SCB8</accession>
<comment type="pathway">
    <text evidence="6">Amino-acid degradation; L-phenylalanine degradation; acetoacetate and fumarate from L-phenylalanine: step 2/6.</text>
</comment>
<comment type="similarity">
    <text evidence="2 6">Belongs to the class-I pyridoxal-phosphate-dependent aminotransferase family.</text>
</comment>
<dbReference type="AlphaFoldDB" id="B3SCB8"/>
<dbReference type="eggNOG" id="KOG0259">
    <property type="taxonomic scope" value="Eukaryota"/>
</dbReference>
<evidence type="ECO:0000256" key="1">
    <source>
        <dbReference type="ARBA" id="ARBA00001933"/>
    </source>
</evidence>
<dbReference type="KEGG" id="tad:TRIADDRAFT_33190"/>
<dbReference type="Pfam" id="PF00155">
    <property type="entry name" value="Aminotran_1_2"/>
    <property type="match status" value="1"/>
</dbReference>
<dbReference type="GeneID" id="6759102"/>
<dbReference type="InterPro" id="IPR015421">
    <property type="entry name" value="PyrdxlP-dep_Trfase_major"/>
</dbReference>
<dbReference type="HOGENOM" id="CLU_017584_4_2_1"/>
<dbReference type="RefSeq" id="XP_002117873.1">
    <property type="nucleotide sequence ID" value="XM_002117837.1"/>
</dbReference>
<protein>
    <recommendedName>
        <fullName evidence="6">Tyrosine aminotransferase</fullName>
        <shortName evidence="6">TAT</shortName>
        <ecNumber evidence="6">2.6.1.5</ecNumber>
    </recommendedName>
</protein>
<dbReference type="PhylomeDB" id="B3SCB8"/>
<keyword evidence="10" id="KW-1185">Reference proteome</keyword>
<feature type="domain" description="Aminotransferase class I/classII large" evidence="8">
    <location>
        <begin position="41"/>
        <end position="404"/>
    </location>
</feature>
<dbReference type="InterPro" id="IPR015422">
    <property type="entry name" value="PyrdxlP-dep_Trfase_small"/>
</dbReference>
<evidence type="ECO:0000256" key="3">
    <source>
        <dbReference type="ARBA" id="ARBA00022576"/>
    </source>
</evidence>
<dbReference type="Proteomes" id="UP000009022">
    <property type="component" value="Unassembled WGS sequence"/>
</dbReference>
<evidence type="ECO:0000313" key="10">
    <source>
        <dbReference type="Proteomes" id="UP000009022"/>
    </source>
</evidence>
<dbReference type="UniPathway" id="UPA00139">
    <property type="reaction ID" value="UER00338"/>
</dbReference>
<keyword evidence="4" id="KW-0808">Transferase</keyword>